<dbReference type="Pfam" id="PF00005">
    <property type="entry name" value="ABC_tran"/>
    <property type="match status" value="2"/>
</dbReference>
<reference evidence="11 12" key="1">
    <citation type="submission" date="2016-08" db="EMBL/GenBank/DDBJ databases">
        <title>Analysis of Carbohydrate Active Enzymes in Thermogemmatispora T81 Reveals Carbohydrate Degradation Ability.</title>
        <authorList>
            <person name="Tomazini A."/>
            <person name="Lal S."/>
            <person name="Stott M."/>
            <person name="Henrissat B."/>
            <person name="Polikarpov I."/>
            <person name="Sparling R."/>
            <person name="Levin D.B."/>
        </authorList>
    </citation>
    <scope>NUCLEOTIDE SEQUENCE [LARGE SCALE GENOMIC DNA]</scope>
    <source>
        <strain evidence="11 12">T81</strain>
    </source>
</reference>
<keyword evidence="5" id="KW-0677">Repeat</keyword>
<organism evidence="11 12">
    <name type="scientific">Thermogemmatispora tikiterensis</name>
    <dbReference type="NCBI Taxonomy" id="1825093"/>
    <lineage>
        <taxon>Bacteria</taxon>
        <taxon>Bacillati</taxon>
        <taxon>Chloroflexota</taxon>
        <taxon>Ktedonobacteria</taxon>
        <taxon>Thermogemmatisporales</taxon>
        <taxon>Thermogemmatisporaceae</taxon>
        <taxon>Thermogemmatispora</taxon>
    </lineage>
</organism>
<dbReference type="Gene3D" id="3.40.50.300">
    <property type="entry name" value="P-loop containing nucleotide triphosphate hydrolases"/>
    <property type="match status" value="2"/>
</dbReference>
<keyword evidence="8" id="KW-1278">Translocase</keyword>
<sequence length="500" mass="54793">MTTTPLLQLRGIWKHFPGTQALRDVSMSVFPGEVHALVGENGAGKSTLLKIMFGAYQPDRGTIEIQGRAVILRSPATAIRYGLAMVHQEISLIPQLNAIQNIVLGWEASRLGLIDWADARVRASEALRRLGFRANPMTPVGQLSVAQQQIIELARAVAMDARVIILDEPTATLSMQETEHLFAIIRELKASGHALVYVSHRLPEVFELADRVTVLRDGHLVGTLTRDENFTDATLIRMMVGRQPEVQGTQSGTDTSSALAGEEILRVEGLTRNGIFHDISLTLRRGEVVGVAGMVGSGRTEVVRCIAGADRADHGAIYVRGKHIHLRSPLDAIKVGIAFLPEDRKLQGLILGMSVATNITLPALPTRFGWISRRQQRDLAHAALRQIGTNLEVNRQVRQLSGGTQQKVVLAKWLVTGSDIFLFDEPTRGIDIGAKAEIYRLMHQLKARGAAILMVSSELPEILRMSDRILVMRSGQIVAELQRSEASEEIIVMYASGGKP</sequence>
<name>A0A328VG06_9CHLR</name>
<dbReference type="SUPFAM" id="SSF52540">
    <property type="entry name" value="P-loop containing nucleoside triphosphate hydrolases"/>
    <property type="match status" value="2"/>
</dbReference>
<evidence type="ECO:0000256" key="6">
    <source>
        <dbReference type="ARBA" id="ARBA00022741"/>
    </source>
</evidence>
<keyword evidence="3" id="KW-1003">Cell membrane</keyword>
<dbReference type="PANTHER" id="PTHR43790:SF3">
    <property type="entry name" value="D-ALLOSE IMPORT ATP-BINDING PROTEIN ALSA-RELATED"/>
    <property type="match status" value="1"/>
</dbReference>
<evidence type="ECO:0000256" key="4">
    <source>
        <dbReference type="ARBA" id="ARBA00022597"/>
    </source>
</evidence>
<dbReference type="CDD" id="cd03215">
    <property type="entry name" value="ABC_Carb_Monos_II"/>
    <property type="match status" value="1"/>
</dbReference>
<keyword evidence="4" id="KW-0762">Sugar transport</keyword>
<dbReference type="EMBL" id="MCIF01000002">
    <property type="protein sequence ID" value="RAQ95889.1"/>
    <property type="molecule type" value="Genomic_DNA"/>
</dbReference>
<dbReference type="AlphaFoldDB" id="A0A328VG06"/>
<evidence type="ECO:0000256" key="2">
    <source>
        <dbReference type="ARBA" id="ARBA00022448"/>
    </source>
</evidence>
<dbReference type="GO" id="GO:0005886">
    <property type="term" value="C:plasma membrane"/>
    <property type="evidence" value="ECO:0007669"/>
    <property type="project" value="UniProtKB-SubCell"/>
</dbReference>
<dbReference type="InterPro" id="IPR003593">
    <property type="entry name" value="AAA+_ATPase"/>
</dbReference>
<keyword evidence="6" id="KW-0547">Nucleotide-binding</keyword>
<proteinExistence type="predicted"/>
<evidence type="ECO:0000259" key="10">
    <source>
        <dbReference type="PROSITE" id="PS50893"/>
    </source>
</evidence>
<dbReference type="InterPro" id="IPR027417">
    <property type="entry name" value="P-loop_NTPase"/>
</dbReference>
<accession>A0A328VG06</accession>
<keyword evidence="7" id="KW-0067">ATP-binding</keyword>
<comment type="subcellular location">
    <subcellularLocation>
        <location evidence="1">Cell membrane</location>
        <topology evidence="1">Peripheral membrane protein</topology>
    </subcellularLocation>
</comment>
<dbReference type="PROSITE" id="PS50893">
    <property type="entry name" value="ABC_TRANSPORTER_2"/>
    <property type="match status" value="2"/>
</dbReference>
<dbReference type="CDD" id="cd03216">
    <property type="entry name" value="ABC_Carb_Monos_I"/>
    <property type="match status" value="1"/>
</dbReference>
<feature type="domain" description="ABC transporter" evidence="10">
    <location>
        <begin position="259"/>
        <end position="499"/>
    </location>
</feature>
<dbReference type="GO" id="GO:0016887">
    <property type="term" value="F:ATP hydrolysis activity"/>
    <property type="evidence" value="ECO:0007669"/>
    <property type="project" value="InterPro"/>
</dbReference>
<evidence type="ECO:0000313" key="11">
    <source>
        <dbReference type="EMBL" id="RAQ95889.1"/>
    </source>
</evidence>
<dbReference type="FunFam" id="3.40.50.300:FF:000127">
    <property type="entry name" value="Ribose import ATP-binding protein RbsA"/>
    <property type="match status" value="1"/>
</dbReference>
<evidence type="ECO:0000256" key="7">
    <source>
        <dbReference type="ARBA" id="ARBA00022840"/>
    </source>
</evidence>
<dbReference type="InterPro" id="IPR003439">
    <property type="entry name" value="ABC_transporter-like_ATP-bd"/>
</dbReference>
<dbReference type="SMART" id="SM00382">
    <property type="entry name" value="AAA"/>
    <property type="match status" value="2"/>
</dbReference>
<keyword evidence="2" id="KW-0813">Transport</keyword>
<evidence type="ECO:0000313" key="12">
    <source>
        <dbReference type="Proteomes" id="UP000248706"/>
    </source>
</evidence>
<comment type="caution">
    <text evidence="11">The sequence shown here is derived from an EMBL/GenBank/DDBJ whole genome shotgun (WGS) entry which is preliminary data.</text>
</comment>
<protein>
    <recommendedName>
        <fullName evidence="10">ABC transporter domain-containing protein</fullName>
    </recommendedName>
</protein>
<gene>
    <name evidence="11" type="ORF">A4R35_10105</name>
</gene>
<keyword evidence="9" id="KW-0472">Membrane</keyword>
<keyword evidence="12" id="KW-1185">Reference proteome</keyword>
<evidence type="ECO:0000256" key="5">
    <source>
        <dbReference type="ARBA" id="ARBA00022737"/>
    </source>
</evidence>
<evidence type="ECO:0000256" key="8">
    <source>
        <dbReference type="ARBA" id="ARBA00022967"/>
    </source>
</evidence>
<dbReference type="PANTHER" id="PTHR43790">
    <property type="entry name" value="CARBOHYDRATE TRANSPORT ATP-BINDING PROTEIN MG119-RELATED"/>
    <property type="match status" value="1"/>
</dbReference>
<dbReference type="InterPro" id="IPR050107">
    <property type="entry name" value="ABC_carbohydrate_import_ATPase"/>
</dbReference>
<dbReference type="GO" id="GO:0005524">
    <property type="term" value="F:ATP binding"/>
    <property type="evidence" value="ECO:0007669"/>
    <property type="project" value="UniProtKB-KW"/>
</dbReference>
<evidence type="ECO:0000256" key="9">
    <source>
        <dbReference type="ARBA" id="ARBA00023136"/>
    </source>
</evidence>
<feature type="domain" description="ABC transporter" evidence="10">
    <location>
        <begin position="7"/>
        <end position="242"/>
    </location>
</feature>
<evidence type="ECO:0000256" key="3">
    <source>
        <dbReference type="ARBA" id="ARBA00022475"/>
    </source>
</evidence>
<evidence type="ECO:0000256" key="1">
    <source>
        <dbReference type="ARBA" id="ARBA00004202"/>
    </source>
</evidence>
<dbReference type="Proteomes" id="UP000248706">
    <property type="component" value="Unassembled WGS sequence"/>
</dbReference>